<keyword evidence="1" id="KW-0808">Transferase</keyword>
<dbReference type="Pfam" id="PF00581">
    <property type="entry name" value="Rhodanese"/>
    <property type="match status" value="2"/>
</dbReference>
<protein>
    <recommendedName>
        <fullName evidence="3">Rhodanese domain-containing protein</fullName>
    </recommendedName>
</protein>
<dbReference type="OrthoDB" id="270167at2759"/>
<sequence>MTPAQVKGLPAGKTRILDCTWFMPNSPRNAKEEFSKQHIAGAKYFDLDEVASEHPLGLKHMMPSPEQFRDACNSLGITRDHTVVLYDTLGIFSAPRALFTFKAFGHPSAFVLNGGLPAWREELLPVEAAQYDAGTEDLASGDLADRGKDLPLSPMNNGVIRSFDDMLKNTLIGAKKADLVLDARPNARFTGTAPEPRPGLSSGHMEHSVSIPFSALLATHEGRLGPYTTLLSANELKQAMVNLLDSSGRNGEETLERILGGEQGVVASCGSGMTAAVIWLALQELGANNIVPLFDESWTGWALRGRQGRVNYDIADS</sequence>
<dbReference type="SUPFAM" id="SSF52821">
    <property type="entry name" value="Rhodanese/Cell cycle control phosphatase"/>
    <property type="match status" value="2"/>
</dbReference>
<keyword evidence="2" id="KW-0677">Repeat</keyword>
<evidence type="ECO:0000256" key="2">
    <source>
        <dbReference type="ARBA" id="ARBA00022737"/>
    </source>
</evidence>
<dbReference type="Gene3D" id="3.40.250.10">
    <property type="entry name" value="Rhodanese-like domain"/>
    <property type="match status" value="2"/>
</dbReference>
<dbReference type="STRING" id="933852.A0A0C3BSP9"/>
<organism evidence="4 5">
    <name type="scientific">Serendipita vermifera MAFF 305830</name>
    <dbReference type="NCBI Taxonomy" id="933852"/>
    <lineage>
        <taxon>Eukaryota</taxon>
        <taxon>Fungi</taxon>
        <taxon>Dikarya</taxon>
        <taxon>Basidiomycota</taxon>
        <taxon>Agaricomycotina</taxon>
        <taxon>Agaricomycetes</taxon>
        <taxon>Sebacinales</taxon>
        <taxon>Serendipitaceae</taxon>
        <taxon>Serendipita</taxon>
    </lineage>
</organism>
<reference evidence="5" key="2">
    <citation type="submission" date="2015-01" db="EMBL/GenBank/DDBJ databases">
        <title>Evolutionary Origins and Diversification of the Mycorrhizal Mutualists.</title>
        <authorList>
            <consortium name="DOE Joint Genome Institute"/>
            <consortium name="Mycorrhizal Genomics Consortium"/>
            <person name="Kohler A."/>
            <person name="Kuo A."/>
            <person name="Nagy L.G."/>
            <person name="Floudas D."/>
            <person name="Copeland A."/>
            <person name="Barry K.W."/>
            <person name="Cichocki N."/>
            <person name="Veneault-Fourrey C."/>
            <person name="LaButti K."/>
            <person name="Lindquist E.A."/>
            <person name="Lipzen A."/>
            <person name="Lundell T."/>
            <person name="Morin E."/>
            <person name="Murat C."/>
            <person name="Riley R."/>
            <person name="Ohm R."/>
            <person name="Sun H."/>
            <person name="Tunlid A."/>
            <person name="Henrissat B."/>
            <person name="Grigoriev I.V."/>
            <person name="Hibbett D.S."/>
            <person name="Martin F."/>
        </authorList>
    </citation>
    <scope>NUCLEOTIDE SEQUENCE [LARGE SCALE GENOMIC DNA]</scope>
    <source>
        <strain evidence="5">MAFF 305830</strain>
    </source>
</reference>
<proteinExistence type="predicted"/>
<dbReference type="PROSITE" id="PS50206">
    <property type="entry name" value="RHODANESE_3"/>
    <property type="match status" value="2"/>
</dbReference>
<reference evidence="4 5" key="1">
    <citation type="submission" date="2014-04" db="EMBL/GenBank/DDBJ databases">
        <authorList>
            <consortium name="DOE Joint Genome Institute"/>
            <person name="Kuo A."/>
            <person name="Zuccaro A."/>
            <person name="Kohler A."/>
            <person name="Nagy L.G."/>
            <person name="Floudas D."/>
            <person name="Copeland A."/>
            <person name="Barry K.W."/>
            <person name="Cichocki N."/>
            <person name="Veneault-Fourrey C."/>
            <person name="LaButti K."/>
            <person name="Lindquist E.A."/>
            <person name="Lipzen A."/>
            <person name="Lundell T."/>
            <person name="Morin E."/>
            <person name="Murat C."/>
            <person name="Sun H."/>
            <person name="Tunlid A."/>
            <person name="Henrissat B."/>
            <person name="Grigoriev I.V."/>
            <person name="Hibbett D.S."/>
            <person name="Martin F."/>
            <person name="Nordberg H.P."/>
            <person name="Cantor M.N."/>
            <person name="Hua S.X."/>
        </authorList>
    </citation>
    <scope>NUCLEOTIDE SEQUENCE [LARGE SCALE GENOMIC DNA]</scope>
    <source>
        <strain evidence="4 5">MAFF 305830</strain>
    </source>
</reference>
<evidence type="ECO:0000256" key="1">
    <source>
        <dbReference type="ARBA" id="ARBA00022679"/>
    </source>
</evidence>
<gene>
    <name evidence="4" type="ORF">M408DRAFT_13924</name>
</gene>
<dbReference type="PANTHER" id="PTHR11364">
    <property type="entry name" value="THIOSULFATE SULFERTANSFERASE"/>
    <property type="match status" value="1"/>
</dbReference>
<dbReference type="SMART" id="SM00450">
    <property type="entry name" value="RHOD"/>
    <property type="match status" value="2"/>
</dbReference>
<accession>A0A0C3BSP9</accession>
<dbReference type="CDD" id="cd01449">
    <property type="entry name" value="TST_Repeat_2"/>
    <property type="match status" value="1"/>
</dbReference>
<dbReference type="InterPro" id="IPR001763">
    <property type="entry name" value="Rhodanese-like_dom"/>
</dbReference>
<evidence type="ECO:0000313" key="4">
    <source>
        <dbReference type="EMBL" id="KIM34416.1"/>
    </source>
</evidence>
<feature type="domain" description="Rhodanese" evidence="3">
    <location>
        <begin position="174"/>
        <end position="310"/>
    </location>
</feature>
<evidence type="ECO:0000313" key="5">
    <source>
        <dbReference type="Proteomes" id="UP000054097"/>
    </source>
</evidence>
<dbReference type="GO" id="GO:0005739">
    <property type="term" value="C:mitochondrion"/>
    <property type="evidence" value="ECO:0007669"/>
    <property type="project" value="TreeGrafter"/>
</dbReference>
<keyword evidence="5" id="KW-1185">Reference proteome</keyword>
<dbReference type="InterPro" id="IPR045078">
    <property type="entry name" value="TST/MPST-like"/>
</dbReference>
<name>A0A0C3BSP9_SERVB</name>
<feature type="domain" description="Rhodanese" evidence="3">
    <location>
        <begin position="10"/>
        <end position="128"/>
    </location>
</feature>
<dbReference type="Proteomes" id="UP000054097">
    <property type="component" value="Unassembled WGS sequence"/>
</dbReference>
<dbReference type="InterPro" id="IPR036873">
    <property type="entry name" value="Rhodanese-like_dom_sf"/>
</dbReference>
<dbReference type="CDD" id="cd01448">
    <property type="entry name" value="TST_Repeat_1"/>
    <property type="match status" value="1"/>
</dbReference>
<dbReference type="PANTHER" id="PTHR11364:SF27">
    <property type="entry name" value="SULFURTRANSFERASE"/>
    <property type="match status" value="1"/>
</dbReference>
<dbReference type="HOGENOM" id="CLU_031618_3_1_1"/>
<dbReference type="EMBL" id="KN824277">
    <property type="protein sequence ID" value="KIM34416.1"/>
    <property type="molecule type" value="Genomic_DNA"/>
</dbReference>
<dbReference type="AlphaFoldDB" id="A0A0C3BSP9"/>
<evidence type="ECO:0000259" key="3">
    <source>
        <dbReference type="PROSITE" id="PS50206"/>
    </source>
</evidence>
<dbReference type="GO" id="GO:0004792">
    <property type="term" value="F:thiosulfate-cyanide sulfurtransferase activity"/>
    <property type="evidence" value="ECO:0007669"/>
    <property type="project" value="TreeGrafter"/>
</dbReference>